<organism evidence="4 5">
    <name type="scientific">Phytohabitans aurantiacus</name>
    <dbReference type="NCBI Taxonomy" id="3016789"/>
    <lineage>
        <taxon>Bacteria</taxon>
        <taxon>Bacillati</taxon>
        <taxon>Actinomycetota</taxon>
        <taxon>Actinomycetes</taxon>
        <taxon>Micromonosporales</taxon>
        <taxon>Micromonosporaceae</taxon>
    </lineage>
</organism>
<dbReference type="PANTHER" id="PTHR34069:SF2">
    <property type="entry name" value="BETA-KETOACYL-[ACYL-CARRIER-PROTEIN] SYNTHASE III"/>
    <property type="match status" value="1"/>
</dbReference>
<keyword evidence="2" id="KW-0012">Acyltransferase</keyword>
<dbReference type="SUPFAM" id="SSF53901">
    <property type="entry name" value="Thiolase-like"/>
    <property type="match status" value="1"/>
</dbReference>
<reference evidence="4" key="1">
    <citation type="submission" date="2022-12" db="EMBL/GenBank/DDBJ databases">
        <title>New Phytohabitans aurantiacus sp. RD004123 nov., an actinomycete isolated from soil.</title>
        <authorList>
            <person name="Triningsih D.W."/>
            <person name="Harunari E."/>
            <person name="Igarashi Y."/>
        </authorList>
    </citation>
    <scope>NUCLEOTIDE SEQUENCE</scope>
    <source>
        <strain evidence="4">RD004123</strain>
    </source>
</reference>
<protein>
    <submittedName>
        <fullName evidence="4">3-oxoacyl-ACP synthase</fullName>
    </submittedName>
</protein>
<evidence type="ECO:0000313" key="5">
    <source>
        <dbReference type="Proteomes" id="UP001144280"/>
    </source>
</evidence>
<keyword evidence="5" id="KW-1185">Reference proteome</keyword>
<dbReference type="InterPro" id="IPR016039">
    <property type="entry name" value="Thiolase-like"/>
</dbReference>
<gene>
    <name evidence="4" type="ORF">Pa4123_86970</name>
</gene>
<keyword evidence="1" id="KW-0808">Transferase</keyword>
<dbReference type="EMBL" id="BSDI01000084">
    <property type="protein sequence ID" value="GLI03419.1"/>
    <property type="molecule type" value="Genomic_DNA"/>
</dbReference>
<evidence type="ECO:0000313" key="4">
    <source>
        <dbReference type="EMBL" id="GLI03419.1"/>
    </source>
</evidence>
<accession>A0ABQ5R9I1</accession>
<sequence length="307" mass="33345">MTALESVATYLPSGRVPIEDLAGQLELTPMQVKLFRRYHRLAEVRREPDGTLLDLLLAAVANLDGLRGREHEIRYVLHARTFPVVVPYPVNPVHALCRILGLDHAVAFAVTHHACATGLLALDLAGRLLAHDGDGLALVLAGEKTFTRDAQLVPETSVFGEGASACLVRNAGPRDRLLAYAAHVRGEFDDELSDDPAAYQREYHSSLADVILAAAGKARTDLGDVRLILPHNVNVVAWQRLCRRIGYPIGQVLLDNVPVAGHVFCADAFLNYQTARERGLLRPGDRYVVAAAGAGRGATFSAMVFEH</sequence>
<dbReference type="Pfam" id="PF08541">
    <property type="entry name" value="ACP_syn_III_C"/>
    <property type="match status" value="1"/>
</dbReference>
<feature type="domain" description="Beta-ketoacyl-[acyl-carrier-protein] synthase III C-terminal" evidence="3">
    <location>
        <begin position="217"/>
        <end position="305"/>
    </location>
</feature>
<dbReference type="PANTHER" id="PTHR34069">
    <property type="entry name" value="3-OXOACYL-[ACYL-CARRIER-PROTEIN] SYNTHASE 3"/>
    <property type="match status" value="1"/>
</dbReference>
<dbReference type="InterPro" id="IPR013747">
    <property type="entry name" value="ACP_syn_III_C"/>
</dbReference>
<evidence type="ECO:0000256" key="2">
    <source>
        <dbReference type="ARBA" id="ARBA00023315"/>
    </source>
</evidence>
<name>A0ABQ5R9I1_9ACTN</name>
<evidence type="ECO:0000256" key="1">
    <source>
        <dbReference type="ARBA" id="ARBA00022679"/>
    </source>
</evidence>
<proteinExistence type="predicted"/>
<dbReference type="Gene3D" id="3.40.47.10">
    <property type="match status" value="2"/>
</dbReference>
<comment type="caution">
    <text evidence="4">The sequence shown here is derived from an EMBL/GenBank/DDBJ whole genome shotgun (WGS) entry which is preliminary data.</text>
</comment>
<dbReference type="RefSeq" id="WP_281905607.1">
    <property type="nucleotide sequence ID" value="NZ_BSDI01000084.1"/>
</dbReference>
<evidence type="ECO:0000259" key="3">
    <source>
        <dbReference type="Pfam" id="PF08541"/>
    </source>
</evidence>
<dbReference type="Proteomes" id="UP001144280">
    <property type="component" value="Unassembled WGS sequence"/>
</dbReference>